<sequence length="165" mass="18676">MKVVSKKFDRFLEHVLDEHNARRNAEENYVGKDMVDVLLQLADDPSLEVKLERHGVKAFTQDLLAGGTESSAVTVEWAISELLKKPEIFKKATEELDRVIGRNRDPTLWEEPEAFKPDRFLGKSIDVKGHDFELLPFGAGRRMCPGYSLGLKVVRSTLANLLHGF</sequence>
<dbReference type="InterPro" id="IPR001128">
    <property type="entry name" value="Cyt_P450"/>
</dbReference>
<proteinExistence type="inferred from homology"/>
<evidence type="ECO:0000256" key="3">
    <source>
        <dbReference type="ARBA" id="ARBA00022617"/>
    </source>
</evidence>
<dbReference type="Proteomes" id="UP000222542">
    <property type="component" value="Unassembled WGS sequence"/>
</dbReference>
<dbReference type="GO" id="GO:0004497">
    <property type="term" value="F:monooxygenase activity"/>
    <property type="evidence" value="ECO:0007669"/>
    <property type="project" value="UniProtKB-KW"/>
</dbReference>
<dbReference type="InterPro" id="IPR017972">
    <property type="entry name" value="Cyt_P450_CS"/>
</dbReference>
<dbReference type="PROSITE" id="PS00086">
    <property type="entry name" value="CYTOCHROME_P450"/>
    <property type="match status" value="1"/>
</dbReference>
<reference evidence="10 11" key="1">
    <citation type="journal article" date="2014" name="Nat. Genet.">
        <title>Genome sequence of the hot pepper provides insights into the evolution of pungency in Capsicum species.</title>
        <authorList>
            <person name="Kim S."/>
            <person name="Park M."/>
            <person name="Yeom S.I."/>
            <person name="Kim Y.M."/>
            <person name="Lee J.M."/>
            <person name="Lee H.A."/>
            <person name="Seo E."/>
            <person name="Choi J."/>
            <person name="Cheong K."/>
            <person name="Kim K.T."/>
            <person name="Jung K."/>
            <person name="Lee G.W."/>
            <person name="Oh S.K."/>
            <person name="Bae C."/>
            <person name="Kim S.B."/>
            <person name="Lee H.Y."/>
            <person name="Kim S.Y."/>
            <person name="Kim M.S."/>
            <person name="Kang B.C."/>
            <person name="Jo Y.D."/>
            <person name="Yang H.B."/>
            <person name="Jeong H.J."/>
            <person name="Kang W.H."/>
            <person name="Kwon J.K."/>
            <person name="Shin C."/>
            <person name="Lim J.Y."/>
            <person name="Park J.H."/>
            <person name="Huh J.H."/>
            <person name="Kim J.S."/>
            <person name="Kim B.D."/>
            <person name="Cohen O."/>
            <person name="Paran I."/>
            <person name="Suh M.C."/>
            <person name="Lee S.B."/>
            <person name="Kim Y.K."/>
            <person name="Shin Y."/>
            <person name="Noh S.J."/>
            <person name="Park J."/>
            <person name="Seo Y.S."/>
            <person name="Kwon S.Y."/>
            <person name="Kim H.A."/>
            <person name="Park J.M."/>
            <person name="Kim H.J."/>
            <person name="Choi S.B."/>
            <person name="Bosland P.W."/>
            <person name="Reeves G."/>
            <person name="Jo S.H."/>
            <person name="Lee B.W."/>
            <person name="Cho H.T."/>
            <person name="Choi H.S."/>
            <person name="Lee M.S."/>
            <person name="Yu Y."/>
            <person name="Do Choi Y."/>
            <person name="Park B.S."/>
            <person name="van Deynze A."/>
            <person name="Ashrafi H."/>
            <person name="Hill T."/>
            <person name="Kim W.T."/>
            <person name="Pai H.S."/>
            <person name="Ahn H.K."/>
            <person name="Yeam I."/>
            <person name="Giovannoni J.J."/>
            <person name="Rose J.K."/>
            <person name="Sorensen I."/>
            <person name="Lee S.J."/>
            <person name="Kim R.W."/>
            <person name="Choi I.Y."/>
            <person name="Choi B.S."/>
            <person name="Lim J.S."/>
            <person name="Lee Y.H."/>
            <person name="Choi D."/>
        </authorList>
    </citation>
    <scope>NUCLEOTIDE SEQUENCE [LARGE SCALE GENOMIC DNA]</scope>
    <source>
        <strain evidence="11">cv. CM334</strain>
    </source>
</reference>
<keyword evidence="3 8" id="KW-0349">Heme</keyword>
<dbReference type="InterPro" id="IPR002401">
    <property type="entry name" value="Cyt_P450_E_grp-I"/>
</dbReference>
<accession>A0A2G2ZVJ7</accession>
<evidence type="ECO:0000313" key="10">
    <source>
        <dbReference type="EMBL" id="PHT86003.1"/>
    </source>
</evidence>
<dbReference type="AlphaFoldDB" id="A0A2G2ZVJ7"/>
<dbReference type="InterPro" id="IPR036396">
    <property type="entry name" value="Cyt_P450_sf"/>
</dbReference>
<dbReference type="GO" id="GO:0005506">
    <property type="term" value="F:iron ion binding"/>
    <property type="evidence" value="ECO:0007669"/>
    <property type="project" value="InterPro"/>
</dbReference>
<dbReference type="EMBL" id="AYRZ02000003">
    <property type="protein sequence ID" value="PHT86003.1"/>
    <property type="molecule type" value="Genomic_DNA"/>
</dbReference>
<dbReference type="PANTHER" id="PTHR47944">
    <property type="entry name" value="CYTOCHROME P450 98A9"/>
    <property type="match status" value="1"/>
</dbReference>
<keyword evidence="6 8" id="KW-0408">Iron</keyword>
<evidence type="ECO:0000313" key="11">
    <source>
        <dbReference type="Proteomes" id="UP000222542"/>
    </source>
</evidence>
<dbReference type="GO" id="GO:0020037">
    <property type="term" value="F:heme binding"/>
    <property type="evidence" value="ECO:0007669"/>
    <property type="project" value="InterPro"/>
</dbReference>
<comment type="caution">
    <text evidence="10">The sequence shown here is derived from an EMBL/GenBank/DDBJ whole genome shotgun (WGS) entry which is preliminary data.</text>
</comment>
<evidence type="ECO:0000256" key="1">
    <source>
        <dbReference type="ARBA" id="ARBA00001971"/>
    </source>
</evidence>
<comment type="similarity">
    <text evidence="2 9">Belongs to the cytochrome P450 family.</text>
</comment>
<feature type="binding site" description="axial binding residue" evidence="8">
    <location>
        <position position="144"/>
    </location>
    <ligand>
        <name>heme</name>
        <dbReference type="ChEBI" id="CHEBI:30413"/>
    </ligand>
    <ligandPart>
        <name>Fe</name>
        <dbReference type="ChEBI" id="CHEBI:18248"/>
    </ligandPart>
</feature>
<dbReference type="STRING" id="4072.A0A2G2ZVJ7"/>
<gene>
    <name evidence="10" type="ORF">T459_08109</name>
</gene>
<keyword evidence="5 9" id="KW-0560">Oxidoreductase</keyword>
<dbReference type="SUPFAM" id="SSF48264">
    <property type="entry name" value="Cytochrome P450"/>
    <property type="match status" value="1"/>
</dbReference>
<evidence type="ECO:0000256" key="7">
    <source>
        <dbReference type="ARBA" id="ARBA00023033"/>
    </source>
</evidence>
<dbReference type="PRINTS" id="PR00385">
    <property type="entry name" value="P450"/>
</dbReference>
<dbReference type="Pfam" id="PF00067">
    <property type="entry name" value="p450"/>
    <property type="match status" value="1"/>
</dbReference>
<protein>
    <submittedName>
        <fullName evidence="10">Uncharacterized protein</fullName>
    </submittedName>
</protein>
<evidence type="ECO:0000256" key="9">
    <source>
        <dbReference type="RuleBase" id="RU000461"/>
    </source>
</evidence>
<keyword evidence="4 8" id="KW-0479">Metal-binding</keyword>
<evidence type="ECO:0000256" key="8">
    <source>
        <dbReference type="PIRSR" id="PIRSR602401-1"/>
    </source>
</evidence>
<evidence type="ECO:0000256" key="4">
    <source>
        <dbReference type="ARBA" id="ARBA00022723"/>
    </source>
</evidence>
<name>A0A2G2ZVJ7_CAPAN</name>
<reference evidence="10 11" key="2">
    <citation type="journal article" date="2017" name="Genome Biol.">
        <title>New reference genome sequences of hot pepper reveal the massive evolution of plant disease-resistance genes by retroduplication.</title>
        <authorList>
            <person name="Kim S."/>
            <person name="Park J."/>
            <person name="Yeom S.I."/>
            <person name="Kim Y.M."/>
            <person name="Seo E."/>
            <person name="Kim K.T."/>
            <person name="Kim M.S."/>
            <person name="Lee J.M."/>
            <person name="Cheong K."/>
            <person name="Shin H.S."/>
            <person name="Kim S.B."/>
            <person name="Han K."/>
            <person name="Lee J."/>
            <person name="Park M."/>
            <person name="Lee H.A."/>
            <person name="Lee H.Y."/>
            <person name="Lee Y."/>
            <person name="Oh S."/>
            <person name="Lee J.H."/>
            <person name="Choi E."/>
            <person name="Choi E."/>
            <person name="Lee S.E."/>
            <person name="Jeon J."/>
            <person name="Kim H."/>
            <person name="Choi G."/>
            <person name="Song H."/>
            <person name="Lee J."/>
            <person name="Lee S.C."/>
            <person name="Kwon J.K."/>
            <person name="Lee H.Y."/>
            <person name="Koo N."/>
            <person name="Hong Y."/>
            <person name="Kim R.W."/>
            <person name="Kang W.H."/>
            <person name="Huh J.H."/>
            <person name="Kang B.C."/>
            <person name="Yang T.J."/>
            <person name="Lee Y.H."/>
            <person name="Bennetzen J.L."/>
            <person name="Choi D."/>
        </authorList>
    </citation>
    <scope>NUCLEOTIDE SEQUENCE [LARGE SCALE GENOMIC DNA]</scope>
    <source>
        <strain evidence="11">cv. CM334</strain>
    </source>
</reference>
<dbReference type="PRINTS" id="PR00463">
    <property type="entry name" value="EP450I"/>
</dbReference>
<dbReference type="GO" id="GO:0044550">
    <property type="term" value="P:secondary metabolite biosynthetic process"/>
    <property type="evidence" value="ECO:0007669"/>
    <property type="project" value="UniProtKB-ARBA"/>
</dbReference>
<keyword evidence="11" id="KW-1185">Reference proteome</keyword>
<dbReference type="Gene3D" id="1.10.630.10">
    <property type="entry name" value="Cytochrome P450"/>
    <property type="match status" value="2"/>
</dbReference>
<keyword evidence="7 9" id="KW-0503">Monooxygenase</keyword>
<evidence type="ECO:0000256" key="5">
    <source>
        <dbReference type="ARBA" id="ARBA00023002"/>
    </source>
</evidence>
<dbReference type="Gramene" id="PHT86003">
    <property type="protein sequence ID" value="PHT86003"/>
    <property type="gene ID" value="T459_08109"/>
</dbReference>
<dbReference type="PANTHER" id="PTHR47944:SF4">
    <property type="entry name" value="OS09G0441700 PROTEIN"/>
    <property type="match status" value="1"/>
</dbReference>
<comment type="cofactor">
    <cofactor evidence="1 8">
        <name>heme</name>
        <dbReference type="ChEBI" id="CHEBI:30413"/>
    </cofactor>
</comment>
<dbReference type="GO" id="GO:0016705">
    <property type="term" value="F:oxidoreductase activity, acting on paired donors, with incorporation or reduction of molecular oxygen"/>
    <property type="evidence" value="ECO:0007669"/>
    <property type="project" value="InterPro"/>
</dbReference>
<organism evidence="10 11">
    <name type="scientific">Capsicum annuum</name>
    <name type="common">Capsicum pepper</name>
    <dbReference type="NCBI Taxonomy" id="4072"/>
    <lineage>
        <taxon>Eukaryota</taxon>
        <taxon>Viridiplantae</taxon>
        <taxon>Streptophyta</taxon>
        <taxon>Embryophyta</taxon>
        <taxon>Tracheophyta</taxon>
        <taxon>Spermatophyta</taxon>
        <taxon>Magnoliopsida</taxon>
        <taxon>eudicotyledons</taxon>
        <taxon>Gunneridae</taxon>
        <taxon>Pentapetalae</taxon>
        <taxon>asterids</taxon>
        <taxon>lamiids</taxon>
        <taxon>Solanales</taxon>
        <taxon>Solanaceae</taxon>
        <taxon>Solanoideae</taxon>
        <taxon>Capsiceae</taxon>
        <taxon>Capsicum</taxon>
    </lineage>
</organism>
<evidence type="ECO:0000256" key="2">
    <source>
        <dbReference type="ARBA" id="ARBA00010617"/>
    </source>
</evidence>
<evidence type="ECO:0000256" key="6">
    <source>
        <dbReference type="ARBA" id="ARBA00023004"/>
    </source>
</evidence>